<dbReference type="SUPFAM" id="SSF55785">
    <property type="entry name" value="PYP-like sensor domain (PAS domain)"/>
    <property type="match status" value="1"/>
</dbReference>
<dbReference type="Gene3D" id="3.30.565.10">
    <property type="entry name" value="Histidine kinase-like ATPase, C-terminal domain"/>
    <property type="match status" value="1"/>
</dbReference>
<dbReference type="PROSITE" id="PS50109">
    <property type="entry name" value="HIS_KIN"/>
    <property type="match status" value="1"/>
</dbReference>
<keyword evidence="5" id="KW-0547">Nucleotide-binding</keyword>
<feature type="transmembrane region" description="Helical" evidence="10">
    <location>
        <begin position="113"/>
        <end position="131"/>
    </location>
</feature>
<evidence type="ECO:0000256" key="9">
    <source>
        <dbReference type="SAM" id="Coils"/>
    </source>
</evidence>
<dbReference type="AlphaFoldDB" id="A0A0A8X8C9"/>
<feature type="domain" description="Histidine kinase" evidence="11">
    <location>
        <begin position="351"/>
        <end position="555"/>
    </location>
</feature>
<dbReference type="SUPFAM" id="SSF47384">
    <property type="entry name" value="Homodimeric domain of signal transducing histidine kinase"/>
    <property type="match status" value="1"/>
</dbReference>
<keyword evidence="10" id="KW-0812">Transmembrane</keyword>
<keyword evidence="7" id="KW-0067">ATP-binding</keyword>
<evidence type="ECO:0000256" key="7">
    <source>
        <dbReference type="ARBA" id="ARBA00022840"/>
    </source>
</evidence>
<proteinExistence type="predicted"/>
<dbReference type="PANTHER" id="PTHR43065:SF34">
    <property type="entry name" value="SPORULATION KINASE A"/>
    <property type="match status" value="1"/>
</dbReference>
<feature type="transmembrane region" description="Helical" evidence="10">
    <location>
        <begin position="7"/>
        <end position="31"/>
    </location>
</feature>
<reference evidence="14 15" key="1">
    <citation type="submission" date="2013-06" db="EMBL/GenBank/DDBJ databases">
        <title>Whole genome shotgun sequence of Bacillus selenatarsenatis SF-1.</title>
        <authorList>
            <person name="Kuroda M."/>
            <person name="Sei K."/>
            <person name="Yamashita M."/>
            <person name="Ike M."/>
        </authorList>
    </citation>
    <scope>NUCLEOTIDE SEQUENCE [LARGE SCALE GENOMIC DNA]</scope>
    <source>
        <strain evidence="14 15">SF-1</strain>
    </source>
</reference>
<dbReference type="InterPro" id="IPR000700">
    <property type="entry name" value="PAS-assoc_C"/>
</dbReference>
<dbReference type="InterPro" id="IPR004358">
    <property type="entry name" value="Sig_transdc_His_kin-like_C"/>
</dbReference>
<dbReference type="SMART" id="SM00387">
    <property type="entry name" value="HATPase_c"/>
    <property type="match status" value="1"/>
</dbReference>
<dbReference type="Pfam" id="PF00512">
    <property type="entry name" value="HisKA"/>
    <property type="match status" value="1"/>
</dbReference>
<keyword evidence="8" id="KW-0902">Two-component regulatory system</keyword>
<dbReference type="EC" id="2.7.13.3" evidence="2"/>
<name>A0A0A8X8C9_MESS1</name>
<evidence type="ECO:0000256" key="1">
    <source>
        <dbReference type="ARBA" id="ARBA00000085"/>
    </source>
</evidence>
<dbReference type="InterPro" id="IPR036097">
    <property type="entry name" value="HisK_dim/P_sf"/>
</dbReference>
<evidence type="ECO:0000259" key="11">
    <source>
        <dbReference type="PROSITE" id="PS50109"/>
    </source>
</evidence>
<evidence type="ECO:0000256" key="8">
    <source>
        <dbReference type="ARBA" id="ARBA00023012"/>
    </source>
</evidence>
<feature type="transmembrane region" description="Helical" evidence="10">
    <location>
        <begin position="143"/>
        <end position="165"/>
    </location>
</feature>
<feature type="domain" description="PAC" evidence="13">
    <location>
        <begin position="286"/>
        <end position="338"/>
    </location>
</feature>
<feature type="transmembrane region" description="Helical" evidence="10">
    <location>
        <begin position="51"/>
        <end position="69"/>
    </location>
</feature>
<dbReference type="SMART" id="SM00388">
    <property type="entry name" value="HisKA"/>
    <property type="match status" value="1"/>
</dbReference>
<dbReference type="GO" id="GO:0000155">
    <property type="term" value="F:phosphorelay sensor kinase activity"/>
    <property type="evidence" value="ECO:0007669"/>
    <property type="project" value="InterPro"/>
</dbReference>
<feature type="transmembrane region" description="Helical" evidence="10">
    <location>
        <begin position="171"/>
        <end position="190"/>
    </location>
</feature>
<dbReference type="SMART" id="SM00091">
    <property type="entry name" value="PAS"/>
    <property type="match status" value="1"/>
</dbReference>
<keyword evidence="15" id="KW-1185">Reference proteome</keyword>
<dbReference type="PROSITE" id="PS50112">
    <property type="entry name" value="PAS"/>
    <property type="match status" value="1"/>
</dbReference>
<sequence length="555" mass="62623">MIISKSGIYIGGSQLIIIDYIINLSMLSLMVSTPLVIRSYLNLNPLKQLRIWAGLYAGIVSSVLVSLSFQDQGYSYDIRYAVIILVFAYLGPGPGLVTGSIALASRLVASDNWFPAIAGWLVVMAVFIVIHKLTLHIKPVRRYMILTSSYIVTYIIIVPIAFNVIRDNPVFHLQYLLFVSIGVLIGGLLIESYEKLYRIIKERKRMEQTLEESESNYRLIAENTSDLIMVMDKEHAISYFSPSHEVVLGYKVPELENIEICKVIHPDDVVNFRDTITKIMKNKEPLTVEFRFQHINGKWLDFESRCMPVMDDAQTIEHIVIISRDISERKKAEEILLQSEKLSIVGELAAGVAHEIRNPLTTIKGFVQLYGKDNKSNEINSLLLSELERIETITSEMLSLGKPQAIQLNQANLCDLIDHTVEFLSPQANMKNIQFSRSYLGADFFITCEKNQIKQVFLNIFKNAMEAMPKGGNIDIKLQKGIDGECIISVQDEGCGIPEELLPRLGEPFYTLKEKGTGLGLMICHKIIKQHNGTVSYHSKLNNGTLVKIRLPLTN</sequence>
<evidence type="ECO:0000256" key="6">
    <source>
        <dbReference type="ARBA" id="ARBA00022777"/>
    </source>
</evidence>
<organism evidence="14 15">
    <name type="scientific">Mesobacillus selenatarsenatis (strain DSM 18680 / JCM 14380 / FERM P-15431 / SF-1)</name>
    <dbReference type="NCBI Taxonomy" id="1321606"/>
    <lineage>
        <taxon>Bacteria</taxon>
        <taxon>Bacillati</taxon>
        <taxon>Bacillota</taxon>
        <taxon>Bacilli</taxon>
        <taxon>Bacillales</taxon>
        <taxon>Bacillaceae</taxon>
        <taxon>Mesobacillus</taxon>
    </lineage>
</organism>
<evidence type="ECO:0000259" key="13">
    <source>
        <dbReference type="PROSITE" id="PS50113"/>
    </source>
</evidence>
<keyword evidence="6 14" id="KW-0418">Kinase</keyword>
<gene>
    <name evidence="14" type="ORF">SAMD00020551_3681</name>
</gene>
<comment type="catalytic activity">
    <reaction evidence="1">
        <text>ATP + protein L-histidine = ADP + protein N-phospho-L-histidine.</text>
        <dbReference type="EC" id="2.7.13.3"/>
    </reaction>
</comment>
<dbReference type="PANTHER" id="PTHR43065">
    <property type="entry name" value="SENSOR HISTIDINE KINASE"/>
    <property type="match status" value="1"/>
</dbReference>
<dbReference type="CDD" id="cd00075">
    <property type="entry name" value="HATPase"/>
    <property type="match status" value="1"/>
</dbReference>
<dbReference type="CDD" id="cd00130">
    <property type="entry name" value="PAS"/>
    <property type="match status" value="1"/>
</dbReference>
<evidence type="ECO:0000313" key="14">
    <source>
        <dbReference type="EMBL" id="GAM15524.1"/>
    </source>
</evidence>
<keyword evidence="3" id="KW-0597">Phosphoprotein</keyword>
<evidence type="ECO:0000313" key="15">
    <source>
        <dbReference type="Proteomes" id="UP000031014"/>
    </source>
</evidence>
<dbReference type="InterPro" id="IPR001610">
    <property type="entry name" value="PAC"/>
</dbReference>
<dbReference type="STRING" id="1321606.SAMD00020551_3681"/>
<evidence type="ECO:0000256" key="5">
    <source>
        <dbReference type="ARBA" id="ARBA00022741"/>
    </source>
</evidence>
<keyword evidence="10" id="KW-1133">Transmembrane helix</keyword>
<accession>A0A0A8X8C9</accession>
<dbReference type="NCBIfam" id="TIGR00229">
    <property type="entry name" value="sensory_box"/>
    <property type="match status" value="1"/>
</dbReference>
<dbReference type="Gene3D" id="3.30.450.20">
    <property type="entry name" value="PAS domain"/>
    <property type="match status" value="1"/>
</dbReference>
<dbReference type="InterPro" id="IPR035965">
    <property type="entry name" value="PAS-like_dom_sf"/>
</dbReference>
<dbReference type="GO" id="GO:0005524">
    <property type="term" value="F:ATP binding"/>
    <property type="evidence" value="ECO:0007669"/>
    <property type="project" value="UniProtKB-KW"/>
</dbReference>
<feature type="transmembrane region" description="Helical" evidence="10">
    <location>
        <begin position="81"/>
        <end position="107"/>
    </location>
</feature>
<dbReference type="EMBL" id="BASE01000085">
    <property type="protein sequence ID" value="GAM15524.1"/>
    <property type="molecule type" value="Genomic_DNA"/>
</dbReference>
<evidence type="ECO:0000256" key="2">
    <source>
        <dbReference type="ARBA" id="ARBA00012438"/>
    </source>
</evidence>
<dbReference type="Proteomes" id="UP000031014">
    <property type="component" value="Unassembled WGS sequence"/>
</dbReference>
<dbReference type="Pfam" id="PF08447">
    <property type="entry name" value="PAS_3"/>
    <property type="match status" value="1"/>
</dbReference>
<dbReference type="InterPro" id="IPR013655">
    <property type="entry name" value="PAS_fold_3"/>
</dbReference>
<dbReference type="SMART" id="SM00086">
    <property type="entry name" value="PAC"/>
    <property type="match status" value="1"/>
</dbReference>
<dbReference type="InterPro" id="IPR003594">
    <property type="entry name" value="HATPase_dom"/>
</dbReference>
<evidence type="ECO:0000256" key="4">
    <source>
        <dbReference type="ARBA" id="ARBA00022679"/>
    </source>
</evidence>
<evidence type="ECO:0000256" key="10">
    <source>
        <dbReference type="SAM" id="Phobius"/>
    </source>
</evidence>
<feature type="coiled-coil region" evidence="9">
    <location>
        <begin position="196"/>
        <end position="223"/>
    </location>
</feature>
<keyword evidence="10" id="KW-0472">Membrane</keyword>
<dbReference type="Pfam" id="PF02518">
    <property type="entry name" value="HATPase_c"/>
    <property type="match status" value="1"/>
</dbReference>
<protein>
    <recommendedName>
        <fullName evidence="2">histidine kinase</fullName>
        <ecNumber evidence="2">2.7.13.3</ecNumber>
    </recommendedName>
</protein>
<comment type="caution">
    <text evidence="14">The sequence shown here is derived from an EMBL/GenBank/DDBJ whole genome shotgun (WGS) entry which is preliminary data.</text>
</comment>
<dbReference type="InterPro" id="IPR000014">
    <property type="entry name" value="PAS"/>
</dbReference>
<evidence type="ECO:0000256" key="3">
    <source>
        <dbReference type="ARBA" id="ARBA00022553"/>
    </source>
</evidence>
<dbReference type="PRINTS" id="PR00344">
    <property type="entry name" value="BCTRLSENSOR"/>
</dbReference>
<dbReference type="CDD" id="cd00082">
    <property type="entry name" value="HisKA"/>
    <property type="match status" value="1"/>
</dbReference>
<dbReference type="InterPro" id="IPR005467">
    <property type="entry name" value="His_kinase_dom"/>
</dbReference>
<dbReference type="PROSITE" id="PS50113">
    <property type="entry name" value="PAC"/>
    <property type="match status" value="1"/>
</dbReference>
<dbReference type="SUPFAM" id="SSF55874">
    <property type="entry name" value="ATPase domain of HSP90 chaperone/DNA topoisomerase II/histidine kinase"/>
    <property type="match status" value="1"/>
</dbReference>
<dbReference type="Gene3D" id="1.10.287.130">
    <property type="match status" value="1"/>
</dbReference>
<dbReference type="InterPro" id="IPR036890">
    <property type="entry name" value="HATPase_C_sf"/>
</dbReference>
<evidence type="ECO:0000259" key="12">
    <source>
        <dbReference type="PROSITE" id="PS50112"/>
    </source>
</evidence>
<dbReference type="InterPro" id="IPR003661">
    <property type="entry name" value="HisK_dim/P_dom"/>
</dbReference>
<keyword evidence="9" id="KW-0175">Coiled coil</keyword>
<feature type="domain" description="PAS" evidence="12">
    <location>
        <begin position="213"/>
        <end position="283"/>
    </location>
</feature>
<keyword evidence="4 14" id="KW-0808">Transferase</keyword>